<proteinExistence type="predicted"/>
<dbReference type="AlphaFoldDB" id="A0A934X6Q6"/>
<accession>A0A934X6Q6</accession>
<evidence type="ECO:0000313" key="2">
    <source>
        <dbReference type="EMBL" id="MBK6301812.1"/>
    </source>
</evidence>
<dbReference type="EMBL" id="JADJIB010000004">
    <property type="protein sequence ID" value="MBK7274080.1"/>
    <property type="molecule type" value="Genomic_DNA"/>
</dbReference>
<dbReference type="EMBL" id="JADKGK010000020">
    <property type="protein sequence ID" value="MBL0004392.1"/>
    <property type="molecule type" value="Genomic_DNA"/>
</dbReference>
<dbReference type="Proteomes" id="UP000726105">
    <property type="component" value="Unassembled WGS sequence"/>
</dbReference>
<keyword evidence="1" id="KW-0812">Transmembrane</keyword>
<feature type="transmembrane region" description="Helical" evidence="1">
    <location>
        <begin position="37"/>
        <end position="57"/>
    </location>
</feature>
<evidence type="ECO:0000256" key="1">
    <source>
        <dbReference type="SAM" id="Phobius"/>
    </source>
</evidence>
<keyword evidence="1" id="KW-0472">Membrane</keyword>
<sequence length="63" mass="6037">MSALSRNHLLALAAIGLALFVVAIGFAAAKAEVSPTVLVVSALVAAAAGGAVIAAILRGPGRS</sequence>
<evidence type="ECO:0000313" key="4">
    <source>
        <dbReference type="EMBL" id="MBL0004392.1"/>
    </source>
</evidence>
<protein>
    <submittedName>
        <fullName evidence="2">Uncharacterized protein</fullName>
    </submittedName>
</protein>
<dbReference type="EMBL" id="JADIXZ010000005">
    <property type="protein sequence ID" value="MBK6301812.1"/>
    <property type="molecule type" value="Genomic_DNA"/>
</dbReference>
<evidence type="ECO:0000313" key="6">
    <source>
        <dbReference type="Proteomes" id="UP000726105"/>
    </source>
</evidence>
<gene>
    <name evidence="2" type="ORF">IPF40_12465</name>
    <name evidence="3" type="ORF">IPI13_13230</name>
    <name evidence="4" type="ORF">IPP00_10550</name>
</gene>
<dbReference type="Proteomes" id="UP000886632">
    <property type="component" value="Unassembled WGS sequence"/>
</dbReference>
<comment type="caution">
    <text evidence="2">The sequence shown here is derived from an EMBL/GenBank/DDBJ whole genome shotgun (WGS) entry which is preliminary data.</text>
</comment>
<keyword evidence="1" id="KW-1133">Transmembrane helix</keyword>
<evidence type="ECO:0000313" key="3">
    <source>
        <dbReference type="EMBL" id="MBK7274080.1"/>
    </source>
</evidence>
<evidence type="ECO:0000313" key="5">
    <source>
        <dbReference type="Proteomes" id="UP000718281"/>
    </source>
</evidence>
<reference evidence="5 6" key="1">
    <citation type="submission" date="2020-10" db="EMBL/GenBank/DDBJ databases">
        <title>Connecting structure to function with the recovery of over 1000 high-quality activated sludge metagenome-assembled genomes encoding full-length rRNA genes using long-read sequencing.</title>
        <authorList>
            <person name="Singleton C.M."/>
            <person name="Petriglieri F."/>
            <person name="Kristensen J.M."/>
            <person name="Kirkegaard R.H."/>
            <person name="Michaelsen T.Y."/>
            <person name="Andersen M.H."/>
            <person name="Karst S.M."/>
            <person name="Dueholm M.S."/>
            <person name="Nielsen P.H."/>
            <person name="Albertsen M."/>
        </authorList>
    </citation>
    <scope>NUCLEOTIDE SEQUENCE [LARGE SCALE GENOMIC DNA]</scope>
    <source>
        <strain evidence="2">AalE_18-Q3-R2-46_BAT3C.188</strain>
        <strain evidence="3">Ega_18-Q3-R5-49_MAXAC.001</strain>
        <strain evidence="4">Ribe_18-Q3-R11-54_MAXAC.001</strain>
    </source>
</reference>
<dbReference type="Proteomes" id="UP000718281">
    <property type="component" value="Unassembled WGS sequence"/>
</dbReference>
<organism evidence="2 5">
    <name type="scientific">Candidatus Phosphoribacter hodrii</name>
    <dbReference type="NCBI Taxonomy" id="2953743"/>
    <lineage>
        <taxon>Bacteria</taxon>
        <taxon>Bacillati</taxon>
        <taxon>Actinomycetota</taxon>
        <taxon>Actinomycetes</taxon>
        <taxon>Micrococcales</taxon>
        <taxon>Dermatophilaceae</taxon>
        <taxon>Candidatus Phosphoribacter</taxon>
    </lineage>
</organism>
<name>A0A934X6Q6_9MICO</name>